<dbReference type="EMBL" id="JAKKSL010000004">
    <property type="protein sequence ID" value="MCI2285143.1"/>
    <property type="molecule type" value="Genomic_DNA"/>
</dbReference>
<protein>
    <recommendedName>
        <fullName evidence="3">DUF1819 family protein</fullName>
    </recommendedName>
</protein>
<accession>A0ABS9X4H9</accession>
<proteinExistence type="predicted"/>
<evidence type="ECO:0000313" key="2">
    <source>
        <dbReference type="Proteomes" id="UP001139646"/>
    </source>
</evidence>
<organism evidence="1 2">
    <name type="scientific">Colwellia maritima</name>
    <dbReference type="NCBI Taxonomy" id="2912588"/>
    <lineage>
        <taxon>Bacteria</taxon>
        <taxon>Pseudomonadati</taxon>
        <taxon>Pseudomonadota</taxon>
        <taxon>Gammaproteobacteria</taxon>
        <taxon>Alteromonadales</taxon>
        <taxon>Colwelliaceae</taxon>
        <taxon>Colwellia</taxon>
    </lineage>
</organism>
<dbReference type="RefSeq" id="WP_242287855.1">
    <property type="nucleotide sequence ID" value="NZ_JAKKSL010000004.1"/>
</dbReference>
<gene>
    <name evidence="1" type="ORF">L3081_19335</name>
</gene>
<sequence>MSKRVNYSRHIEAHWLDQTALWVAEGLSKQELHDKINSMLSPLINCKVNLGKTRNQLTSLWFDKNENVSSEFSAFAVEYVKEGHDIPLIIHWGLLIAKKKFFADVARFIGRNSKLNDSFTYAQVQKRMIEMYGDTETVKRGLRSVLKTMVDFGVLLRSNARSYQVNPNNLTVPNKLMNWLLCALLFSEDVMSRTLSDMIDDAVWFPFDISIQPEDIDKQWFEVHQQGYDLMLFRKK</sequence>
<name>A0ABS9X4H9_9GAMM</name>
<evidence type="ECO:0000313" key="1">
    <source>
        <dbReference type="EMBL" id="MCI2285143.1"/>
    </source>
</evidence>
<comment type="caution">
    <text evidence="1">The sequence shown here is derived from an EMBL/GenBank/DDBJ whole genome shotgun (WGS) entry which is preliminary data.</text>
</comment>
<evidence type="ECO:0008006" key="3">
    <source>
        <dbReference type="Google" id="ProtNLM"/>
    </source>
</evidence>
<reference evidence="1" key="1">
    <citation type="submission" date="2022-01" db="EMBL/GenBank/DDBJ databases">
        <title>Colwellia maritima, isolated from seawater.</title>
        <authorList>
            <person name="Kristyanto S."/>
            <person name="Jung J."/>
            <person name="Jeon C.O."/>
        </authorList>
    </citation>
    <scope>NUCLEOTIDE SEQUENCE</scope>
    <source>
        <strain evidence="1">MSW7</strain>
    </source>
</reference>
<dbReference type="Proteomes" id="UP001139646">
    <property type="component" value="Unassembled WGS sequence"/>
</dbReference>
<keyword evidence="2" id="KW-1185">Reference proteome</keyword>